<dbReference type="InterPro" id="IPR042184">
    <property type="entry name" value="YqeY/Aim41_N"/>
</dbReference>
<evidence type="ECO:0000313" key="2">
    <source>
        <dbReference type="Proteomes" id="UP001501598"/>
    </source>
</evidence>
<dbReference type="EMBL" id="BAABGT010000027">
    <property type="protein sequence ID" value="GAA4543402.1"/>
    <property type="molecule type" value="Genomic_DNA"/>
</dbReference>
<evidence type="ECO:0000313" key="1">
    <source>
        <dbReference type="EMBL" id="GAA4543402.1"/>
    </source>
</evidence>
<dbReference type="PANTHER" id="PTHR28055">
    <property type="entry name" value="ALTERED INHERITANCE OF MITOCHONDRIA PROTEIN 41, MITOCHONDRIAL"/>
    <property type="match status" value="1"/>
</dbReference>
<organism evidence="1 2">
    <name type="scientific">Pseudonocardia xishanensis</name>
    <dbReference type="NCBI Taxonomy" id="630995"/>
    <lineage>
        <taxon>Bacteria</taxon>
        <taxon>Bacillati</taxon>
        <taxon>Actinomycetota</taxon>
        <taxon>Actinomycetes</taxon>
        <taxon>Pseudonocardiales</taxon>
        <taxon>Pseudonocardiaceae</taxon>
        <taxon>Pseudonocardia</taxon>
    </lineage>
</organism>
<protein>
    <submittedName>
        <fullName evidence="1">GatB/YqeY domain-containing protein</fullName>
    </submittedName>
</protein>
<dbReference type="PANTHER" id="PTHR28055:SF1">
    <property type="entry name" value="ALTERED INHERITANCE OF MITOCHONDRIA PROTEIN 41, MITOCHONDRIAL"/>
    <property type="match status" value="1"/>
</dbReference>
<gene>
    <name evidence="1" type="ORF">GCM10023175_20110</name>
</gene>
<dbReference type="Gene3D" id="1.10.10.410">
    <property type="match status" value="1"/>
</dbReference>
<accession>A0ABP8RPJ6</accession>
<proteinExistence type="predicted"/>
<keyword evidence="2" id="KW-1185">Reference proteome</keyword>
<reference evidence="2" key="1">
    <citation type="journal article" date="2019" name="Int. J. Syst. Evol. Microbiol.">
        <title>The Global Catalogue of Microorganisms (GCM) 10K type strain sequencing project: providing services to taxonomists for standard genome sequencing and annotation.</title>
        <authorList>
            <consortium name="The Broad Institute Genomics Platform"/>
            <consortium name="The Broad Institute Genome Sequencing Center for Infectious Disease"/>
            <person name="Wu L."/>
            <person name="Ma J."/>
        </authorList>
    </citation>
    <scope>NUCLEOTIDE SEQUENCE [LARGE SCALE GENOMIC DNA]</scope>
    <source>
        <strain evidence="2">JCM 17906</strain>
    </source>
</reference>
<dbReference type="InterPro" id="IPR003789">
    <property type="entry name" value="Asn/Gln_tRNA_amidoTrase-B-like"/>
</dbReference>
<dbReference type="InterPro" id="IPR019004">
    <property type="entry name" value="YqeY/Aim41"/>
</dbReference>
<dbReference type="Gene3D" id="1.10.1510.10">
    <property type="entry name" value="Uncharacterised protein YqeY/AIM41 PF09424, N-terminal domain"/>
    <property type="match status" value="1"/>
</dbReference>
<comment type="caution">
    <text evidence="1">The sequence shown here is derived from an EMBL/GenBank/DDBJ whole genome shotgun (WGS) entry which is preliminary data.</text>
</comment>
<dbReference type="InterPro" id="IPR023168">
    <property type="entry name" value="GatB_Yqey_C_2"/>
</dbReference>
<dbReference type="Proteomes" id="UP001501598">
    <property type="component" value="Unassembled WGS sequence"/>
</dbReference>
<name>A0ABP8RPJ6_9PSEU</name>
<dbReference type="SUPFAM" id="SSF89095">
    <property type="entry name" value="GatB/YqeY motif"/>
    <property type="match status" value="1"/>
</dbReference>
<dbReference type="Pfam" id="PF09424">
    <property type="entry name" value="YqeY"/>
    <property type="match status" value="1"/>
</dbReference>
<sequence>MHGDKGTLLDVSTLKEKLRADLTAAMKARDELVKATLRLTLTAIGTAEVAGTEHRELSDDEVLRVIAKEARKRAESAEAFAGAGREELAAQERAEGEVLARYLPTQLSDDELNAVAAQAVADVETETGSAPGPRQMGLVMKKATAAAQGRADGKRLSAAVKSLLS</sequence>